<dbReference type="Pfam" id="PF02866">
    <property type="entry name" value="Ldh_1_C"/>
    <property type="match status" value="1"/>
</dbReference>
<evidence type="ECO:0000256" key="4">
    <source>
        <dbReference type="ARBA" id="ARBA00023027"/>
    </source>
</evidence>
<dbReference type="Gene3D" id="3.90.110.10">
    <property type="entry name" value="Lactate dehydrogenase/glycoside hydrolase, family 4, C-terminal"/>
    <property type="match status" value="1"/>
</dbReference>
<reference evidence="7" key="1">
    <citation type="submission" date="2025-08" db="UniProtKB">
        <authorList>
            <consortium name="RefSeq"/>
        </authorList>
    </citation>
    <scope>IDENTIFICATION</scope>
    <source>
        <tissue evidence="7">Whole body</tissue>
    </source>
</reference>
<name>A0AAJ7SCJ2_9HYME</name>
<dbReference type="Proteomes" id="UP000694925">
    <property type="component" value="Unplaced"/>
</dbReference>
<dbReference type="KEGG" id="ccal:108631640"/>
<dbReference type="GO" id="GO:0030060">
    <property type="term" value="F:L-malate dehydrogenase (NAD+) activity"/>
    <property type="evidence" value="ECO:0007669"/>
    <property type="project" value="UniProtKB-EC"/>
</dbReference>
<protein>
    <recommendedName>
        <fullName evidence="1">malate dehydrogenase</fullName>
        <ecNumber evidence="1">1.1.1.37</ecNumber>
    </recommendedName>
</protein>
<dbReference type="EC" id="1.1.1.37" evidence="1"/>
<keyword evidence="4" id="KW-0520">NAD</keyword>
<keyword evidence="3" id="KW-0560">Oxidoreductase</keyword>
<accession>A0AAJ7SCJ2</accession>
<dbReference type="GO" id="GO:0005739">
    <property type="term" value="C:mitochondrion"/>
    <property type="evidence" value="ECO:0007669"/>
    <property type="project" value="TreeGrafter"/>
</dbReference>
<dbReference type="InterPro" id="IPR022383">
    <property type="entry name" value="Lactate/malate_DH_C"/>
</dbReference>
<evidence type="ECO:0000313" key="6">
    <source>
        <dbReference type="Proteomes" id="UP000694925"/>
    </source>
</evidence>
<evidence type="ECO:0000259" key="5">
    <source>
        <dbReference type="Pfam" id="PF02866"/>
    </source>
</evidence>
<dbReference type="GeneID" id="108631640"/>
<dbReference type="Gene3D" id="3.40.50.720">
    <property type="entry name" value="NAD(P)-binding Rossmann-like Domain"/>
    <property type="match status" value="1"/>
</dbReference>
<dbReference type="InterPro" id="IPR036291">
    <property type="entry name" value="NAD(P)-bd_dom_sf"/>
</dbReference>
<dbReference type="GO" id="GO:0006099">
    <property type="term" value="P:tricarboxylic acid cycle"/>
    <property type="evidence" value="ECO:0007669"/>
    <property type="project" value="UniProtKB-KW"/>
</dbReference>
<dbReference type="InterPro" id="IPR015955">
    <property type="entry name" value="Lactate_DH/Glyco_Ohase_4_C"/>
</dbReference>
<dbReference type="SUPFAM" id="SSF56327">
    <property type="entry name" value="LDH C-terminal domain-like"/>
    <property type="match status" value="1"/>
</dbReference>
<keyword evidence="6" id="KW-1185">Reference proteome</keyword>
<organism evidence="6 7">
    <name type="scientific">Ceratina calcarata</name>
    <dbReference type="NCBI Taxonomy" id="156304"/>
    <lineage>
        <taxon>Eukaryota</taxon>
        <taxon>Metazoa</taxon>
        <taxon>Ecdysozoa</taxon>
        <taxon>Arthropoda</taxon>
        <taxon>Hexapoda</taxon>
        <taxon>Insecta</taxon>
        <taxon>Pterygota</taxon>
        <taxon>Neoptera</taxon>
        <taxon>Endopterygota</taxon>
        <taxon>Hymenoptera</taxon>
        <taxon>Apocrita</taxon>
        <taxon>Aculeata</taxon>
        <taxon>Apoidea</taxon>
        <taxon>Anthophila</taxon>
        <taxon>Apidae</taxon>
        <taxon>Ceratina</taxon>
        <taxon>Zadontomerus</taxon>
    </lineage>
</organism>
<keyword evidence="2" id="KW-0816">Tricarboxylic acid cycle</keyword>
<dbReference type="SUPFAM" id="SSF51735">
    <property type="entry name" value="NAD(P)-binding Rossmann-fold domains"/>
    <property type="match status" value="1"/>
</dbReference>
<dbReference type="RefSeq" id="XP_026674768.1">
    <property type="nucleotide sequence ID" value="XM_026818967.1"/>
</dbReference>
<dbReference type="AlphaFoldDB" id="A0AAJ7SCJ2"/>
<gene>
    <name evidence="7" type="primary">LOC108631640</name>
</gene>
<dbReference type="PANTHER" id="PTHR11540:SF16">
    <property type="entry name" value="MALATE DEHYDROGENASE, MITOCHONDRIAL"/>
    <property type="match status" value="1"/>
</dbReference>
<sequence length="388" mass="42991">MIGTSRYLLQPIGRCISRRFYRSISNMPIDDEKAKYAKDTGSEQKSETETAAKSEFKDYDSFLPDRKGDIKVCMIGGSDSLIYAAVLLKQSRLIKRIHVVDTKGSFANAVLDANHIDTSPRIKCYKKNHLKHALKEINIIALMDEINFKFDLSPAAQFEAVSAYVCEMAEQIAQLSSESLVAVFVRPVTFTLPIVSEIYKLAGWWDPDRIIGSIALDRMRMEAITANLMDLNPAFLSVPMVGGADTNTVVPLLSRATPINRFTNAQQNMLLQSLRNADREMVNIESKGPTLSDGAAAVKLILALAGGLSGYKNIISSAYVRSNVMPVCRYFTSELQFGPGGVQKNFGLPKMSASEVMHVEQSIPLINEYISLATKAIHYNRHITLKNV</sequence>
<proteinExistence type="predicted"/>
<evidence type="ECO:0000256" key="2">
    <source>
        <dbReference type="ARBA" id="ARBA00022532"/>
    </source>
</evidence>
<evidence type="ECO:0000313" key="7">
    <source>
        <dbReference type="RefSeq" id="XP_026674768.1"/>
    </source>
</evidence>
<evidence type="ECO:0000256" key="1">
    <source>
        <dbReference type="ARBA" id="ARBA00012995"/>
    </source>
</evidence>
<dbReference type="PANTHER" id="PTHR11540">
    <property type="entry name" value="MALATE AND LACTATE DEHYDROGENASE"/>
    <property type="match status" value="1"/>
</dbReference>
<evidence type="ECO:0000256" key="3">
    <source>
        <dbReference type="ARBA" id="ARBA00023002"/>
    </source>
</evidence>
<feature type="domain" description="Lactate/malate dehydrogenase C-terminal" evidence="5">
    <location>
        <begin position="216"/>
        <end position="370"/>
    </location>
</feature>